<evidence type="ECO:0000256" key="7">
    <source>
        <dbReference type="ARBA" id="ARBA00023295"/>
    </source>
</evidence>
<comment type="similarity">
    <text evidence="2">Belongs to the glycosyl hydrolase 9 (cellulase E) family.</text>
</comment>
<evidence type="ECO:0000313" key="12">
    <source>
        <dbReference type="Proteomes" id="UP001412067"/>
    </source>
</evidence>
<keyword evidence="8" id="KW-0624">Polysaccharide degradation</keyword>
<accession>A0ABR2M4V2</accession>
<name>A0ABR2M4V2_9ASPA</name>
<dbReference type="InterPro" id="IPR001701">
    <property type="entry name" value="Glyco_hydro_9"/>
</dbReference>
<comment type="caution">
    <text evidence="11">The sequence shown here is derived from an EMBL/GenBank/DDBJ whole genome shotgun (WGS) entry which is preliminary data.</text>
</comment>
<evidence type="ECO:0000256" key="8">
    <source>
        <dbReference type="ARBA" id="ARBA00023326"/>
    </source>
</evidence>
<dbReference type="Proteomes" id="UP001412067">
    <property type="component" value="Unassembled WGS sequence"/>
</dbReference>
<evidence type="ECO:0000256" key="4">
    <source>
        <dbReference type="ARBA" id="ARBA00022801"/>
    </source>
</evidence>
<dbReference type="PANTHER" id="PTHR22298">
    <property type="entry name" value="ENDO-1,4-BETA-GLUCANASE"/>
    <property type="match status" value="1"/>
</dbReference>
<organism evidence="11 12">
    <name type="scientific">Platanthera guangdongensis</name>
    <dbReference type="NCBI Taxonomy" id="2320717"/>
    <lineage>
        <taxon>Eukaryota</taxon>
        <taxon>Viridiplantae</taxon>
        <taxon>Streptophyta</taxon>
        <taxon>Embryophyta</taxon>
        <taxon>Tracheophyta</taxon>
        <taxon>Spermatophyta</taxon>
        <taxon>Magnoliopsida</taxon>
        <taxon>Liliopsida</taxon>
        <taxon>Asparagales</taxon>
        <taxon>Orchidaceae</taxon>
        <taxon>Orchidoideae</taxon>
        <taxon>Orchideae</taxon>
        <taxon>Orchidinae</taxon>
        <taxon>Platanthera</taxon>
    </lineage>
</organism>
<dbReference type="Pfam" id="PF00759">
    <property type="entry name" value="Glyco_hydro_9"/>
    <property type="match status" value="1"/>
</dbReference>
<evidence type="ECO:0000256" key="9">
    <source>
        <dbReference type="SAM" id="MobiDB-lite"/>
    </source>
</evidence>
<evidence type="ECO:0000256" key="2">
    <source>
        <dbReference type="ARBA" id="ARBA00007072"/>
    </source>
</evidence>
<dbReference type="EMBL" id="JBBWWR010000012">
    <property type="protein sequence ID" value="KAK8958654.1"/>
    <property type="molecule type" value="Genomic_DNA"/>
</dbReference>
<comment type="catalytic activity">
    <reaction evidence="1">
        <text>Endohydrolysis of (1-&gt;4)-beta-D-glucosidic linkages in cellulose, lichenin and cereal beta-D-glucans.</text>
        <dbReference type="EC" id="3.2.1.4"/>
    </reaction>
</comment>
<dbReference type="EC" id="3.2.1.4" evidence="3"/>
<feature type="domain" description="Glycoside hydrolase family 9" evidence="10">
    <location>
        <begin position="5"/>
        <end position="68"/>
    </location>
</feature>
<evidence type="ECO:0000256" key="3">
    <source>
        <dbReference type="ARBA" id="ARBA00012601"/>
    </source>
</evidence>
<dbReference type="Gene3D" id="1.50.10.10">
    <property type="match status" value="1"/>
</dbReference>
<keyword evidence="4" id="KW-0378">Hydrolase</keyword>
<feature type="compositionally biased region" description="Basic and acidic residues" evidence="9">
    <location>
        <begin position="57"/>
        <end position="72"/>
    </location>
</feature>
<feature type="region of interest" description="Disordered" evidence="9">
    <location>
        <begin position="57"/>
        <end position="78"/>
    </location>
</feature>
<keyword evidence="5" id="KW-0136">Cellulose degradation</keyword>
<keyword evidence="12" id="KW-1185">Reference proteome</keyword>
<evidence type="ECO:0000256" key="5">
    <source>
        <dbReference type="ARBA" id="ARBA00023001"/>
    </source>
</evidence>
<dbReference type="InterPro" id="IPR012341">
    <property type="entry name" value="6hp_glycosidase-like_sf"/>
</dbReference>
<dbReference type="SUPFAM" id="SSF48208">
    <property type="entry name" value="Six-hairpin glycosidases"/>
    <property type="match status" value="1"/>
</dbReference>
<proteinExistence type="inferred from homology"/>
<evidence type="ECO:0000256" key="1">
    <source>
        <dbReference type="ARBA" id="ARBA00000966"/>
    </source>
</evidence>
<protein>
    <recommendedName>
        <fullName evidence="3">cellulase</fullName>
        <ecNumber evidence="3">3.2.1.4</ecNumber>
    </recommendedName>
</protein>
<keyword evidence="6" id="KW-0119">Carbohydrate metabolism</keyword>
<sequence length="78" mass="8804">MMKTKIQHAREAIRWATDYRLKATADANVIYVQVGDVNIDHACWDRPEDMDTPKAVLKIDDNNPGSDVHRVGIESISP</sequence>
<evidence type="ECO:0000259" key="10">
    <source>
        <dbReference type="Pfam" id="PF00759"/>
    </source>
</evidence>
<gene>
    <name evidence="11" type="primary">CEL2</name>
    <name evidence="11" type="ORF">KSP40_PGU022407</name>
</gene>
<reference evidence="11 12" key="1">
    <citation type="journal article" date="2022" name="Nat. Plants">
        <title>Genomes of leafy and leafless Platanthera orchids illuminate the evolution of mycoheterotrophy.</title>
        <authorList>
            <person name="Li M.H."/>
            <person name="Liu K.W."/>
            <person name="Li Z."/>
            <person name="Lu H.C."/>
            <person name="Ye Q.L."/>
            <person name="Zhang D."/>
            <person name="Wang J.Y."/>
            <person name="Li Y.F."/>
            <person name="Zhong Z.M."/>
            <person name="Liu X."/>
            <person name="Yu X."/>
            <person name="Liu D.K."/>
            <person name="Tu X.D."/>
            <person name="Liu B."/>
            <person name="Hao Y."/>
            <person name="Liao X.Y."/>
            <person name="Jiang Y.T."/>
            <person name="Sun W.H."/>
            <person name="Chen J."/>
            <person name="Chen Y.Q."/>
            <person name="Ai Y."/>
            <person name="Zhai J.W."/>
            <person name="Wu S.S."/>
            <person name="Zhou Z."/>
            <person name="Hsiao Y.Y."/>
            <person name="Wu W.L."/>
            <person name="Chen Y.Y."/>
            <person name="Lin Y.F."/>
            <person name="Hsu J.L."/>
            <person name="Li C.Y."/>
            <person name="Wang Z.W."/>
            <person name="Zhao X."/>
            <person name="Zhong W.Y."/>
            <person name="Ma X.K."/>
            <person name="Ma L."/>
            <person name="Huang J."/>
            <person name="Chen G.Z."/>
            <person name="Huang M.Z."/>
            <person name="Huang L."/>
            <person name="Peng D.H."/>
            <person name="Luo Y.B."/>
            <person name="Zou S.Q."/>
            <person name="Chen S.P."/>
            <person name="Lan S."/>
            <person name="Tsai W.C."/>
            <person name="Van de Peer Y."/>
            <person name="Liu Z.J."/>
        </authorList>
    </citation>
    <scope>NUCLEOTIDE SEQUENCE [LARGE SCALE GENOMIC DNA]</scope>
    <source>
        <strain evidence="11">Lor288</strain>
    </source>
</reference>
<dbReference type="InterPro" id="IPR008928">
    <property type="entry name" value="6-hairpin_glycosidase_sf"/>
</dbReference>
<evidence type="ECO:0000313" key="11">
    <source>
        <dbReference type="EMBL" id="KAK8958654.1"/>
    </source>
</evidence>
<evidence type="ECO:0000256" key="6">
    <source>
        <dbReference type="ARBA" id="ARBA00023277"/>
    </source>
</evidence>
<keyword evidence="7" id="KW-0326">Glycosidase</keyword>